<evidence type="ECO:0000313" key="3">
    <source>
        <dbReference type="EMBL" id="QGY41287.1"/>
    </source>
</evidence>
<sequence length="287" mass="31882">MDQFEAVETRGDNHVGGWVTTTDAARVWVDVHGCGKPMVLIHGWTMSSAFWKRQEALAEQCQVVTIDLRGHGKSDSVLRGHSVPRYARDVREVLRALGLSKVMLVGWSMGGSVVMEYWREFGGDLLSGLGLVETGPAPMSGAPWNVHRYRGGDVAAMKADLQTMVRDRRAFGERFVDAMFLSGEAPAHARRWMLVEHLKVNDHTATTIYEDYVQRDYTGVLPTITAPVFVAYGRSRHMCFGPSTGRYVAGSVPNSRFTILENSGHLPFYEEPAAFNNALGHFLNLLP</sequence>
<dbReference type="AlphaFoldDB" id="A0A6I6JMD5"/>
<evidence type="ECO:0000259" key="2">
    <source>
        <dbReference type="Pfam" id="PF12697"/>
    </source>
</evidence>
<dbReference type="Proteomes" id="UP000428328">
    <property type="component" value="Chromosome"/>
</dbReference>
<name>A0A6I6JMD5_9BACT</name>
<organism evidence="3 4">
    <name type="scientific">Pseudodesulfovibrio cashew</name>
    <dbReference type="NCBI Taxonomy" id="2678688"/>
    <lineage>
        <taxon>Bacteria</taxon>
        <taxon>Pseudomonadati</taxon>
        <taxon>Thermodesulfobacteriota</taxon>
        <taxon>Desulfovibrionia</taxon>
        <taxon>Desulfovibrionales</taxon>
        <taxon>Desulfovibrionaceae</taxon>
    </lineage>
</organism>
<dbReference type="GO" id="GO:0016020">
    <property type="term" value="C:membrane"/>
    <property type="evidence" value="ECO:0007669"/>
    <property type="project" value="TreeGrafter"/>
</dbReference>
<evidence type="ECO:0000256" key="1">
    <source>
        <dbReference type="ARBA" id="ARBA00022801"/>
    </source>
</evidence>
<keyword evidence="1 3" id="KW-0378">Hydrolase</keyword>
<dbReference type="InterPro" id="IPR050266">
    <property type="entry name" value="AB_hydrolase_sf"/>
</dbReference>
<protein>
    <submittedName>
        <fullName evidence="3">Alpha/beta fold hydrolase</fullName>
    </submittedName>
</protein>
<reference evidence="3 4" key="1">
    <citation type="submission" date="2019-11" db="EMBL/GenBank/DDBJ databases">
        <authorList>
            <person name="Zheng R.K."/>
            <person name="Sun C.M."/>
        </authorList>
    </citation>
    <scope>NUCLEOTIDE SEQUENCE [LARGE SCALE GENOMIC DNA]</scope>
    <source>
        <strain evidence="3 4">SRB007</strain>
    </source>
</reference>
<gene>
    <name evidence="3" type="ORF">GM415_14510</name>
</gene>
<dbReference type="EMBL" id="CP046400">
    <property type="protein sequence ID" value="QGY41287.1"/>
    <property type="molecule type" value="Genomic_DNA"/>
</dbReference>
<accession>A0A6I6JMD5</accession>
<dbReference type="Gene3D" id="3.40.50.1820">
    <property type="entry name" value="alpha/beta hydrolase"/>
    <property type="match status" value="1"/>
</dbReference>
<dbReference type="KEGG" id="psel:GM415_14510"/>
<dbReference type="PANTHER" id="PTHR43798:SF31">
    <property type="entry name" value="AB HYDROLASE SUPERFAMILY PROTEIN YCLE"/>
    <property type="match status" value="1"/>
</dbReference>
<feature type="domain" description="AB hydrolase-1" evidence="2">
    <location>
        <begin position="38"/>
        <end position="277"/>
    </location>
</feature>
<proteinExistence type="predicted"/>
<dbReference type="SUPFAM" id="SSF53474">
    <property type="entry name" value="alpha/beta-Hydrolases"/>
    <property type="match status" value="1"/>
</dbReference>
<dbReference type="InterPro" id="IPR029058">
    <property type="entry name" value="AB_hydrolase_fold"/>
</dbReference>
<keyword evidence="4" id="KW-1185">Reference proteome</keyword>
<dbReference type="GO" id="GO:0016787">
    <property type="term" value="F:hydrolase activity"/>
    <property type="evidence" value="ECO:0007669"/>
    <property type="project" value="UniProtKB-KW"/>
</dbReference>
<dbReference type="InterPro" id="IPR000073">
    <property type="entry name" value="AB_hydrolase_1"/>
</dbReference>
<dbReference type="PANTHER" id="PTHR43798">
    <property type="entry name" value="MONOACYLGLYCEROL LIPASE"/>
    <property type="match status" value="1"/>
</dbReference>
<dbReference type="Pfam" id="PF12697">
    <property type="entry name" value="Abhydrolase_6"/>
    <property type="match status" value="1"/>
</dbReference>
<dbReference type="RefSeq" id="WP_158949402.1">
    <property type="nucleotide sequence ID" value="NZ_CP046400.1"/>
</dbReference>
<evidence type="ECO:0000313" key="4">
    <source>
        <dbReference type="Proteomes" id="UP000428328"/>
    </source>
</evidence>